<reference evidence="2" key="2">
    <citation type="submission" date="2023-05" db="EMBL/GenBank/DDBJ databases">
        <authorList>
            <consortium name="Lawrence Berkeley National Laboratory"/>
            <person name="Steindorff A."/>
            <person name="Hensen N."/>
            <person name="Bonometti L."/>
            <person name="Westerberg I."/>
            <person name="Brannstrom I.O."/>
            <person name="Guillou S."/>
            <person name="Cros-Aarteil S."/>
            <person name="Calhoun S."/>
            <person name="Haridas S."/>
            <person name="Kuo A."/>
            <person name="Mondo S."/>
            <person name="Pangilinan J."/>
            <person name="Riley R."/>
            <person name="Labutti K."/>
            <person name="Andreopoulos B."/>
            <person name="Lipzen A."/>
            <person name="Chen C."/>
            <person name="Yanf M."/>
            <person name="Daum C."/>
            <person name="Ng V."/>
            <person name="Clum A."/>
            <person name="Ohm R."/>
            <person name="Martin F."/>
            <person name="Silar P."/>
            <person name="Natvig D."/>
            <person name="Lalanne C."/>
            <person name="Gautier V."/>
            <person name="Ament-Velasquez S.L."/>
            <person name="Kruys A."/>
            <person name="Hutchinson M.I."/>
            <person name="Powell A.J."/>
            <person name="Barry K."/>
            <person name="Miller A.N."/>
            <person name="Grigoriev I.V."/>
            <person name="Debuchy R."/>
            <person name="Gladieux P."/>
            <person name="Thoren M.H."/>
            <person name="Johannesson H."/>
        </authorList>
    </citation>
    <scope>NUCLEOTIDE SEQUENCE</scope>
    <source>
        <strain evidence="2">CBS 731.68</strain>
    </source>
</reference>
<dbReference type="GeneID" id="87827942"/>
<feature type="compositionally biased region" description="Basic and acidic residues" evidence="1">
    <location>
        <begin position="26"/>
        <end position="36"/>
    </location>
</feature>
<feature type="compositionally biased region" description="Basic and acidic residues" evidence="1">
    <location>
        <begin position="59"/>
        <end position="71"/>
    </location>
</feature>
<keyword evidence="3" id="KW-1185">Reference proteome</keyword>
<comment type="caution">
    <text evidence="2">The sequence shown here is derived from an EMBL/GenBank/DDBJ whole genome shotgun (WGS) entry which is preliminary data.</text>
</comment>
<protein>
    <submittedName>
        <fullName evidence="2">Uncharacterized protein</fullName>
    </submittedName>
</protein>
<proteinExistence type="predicted"/>
<reference evidence="2" key="1">
    <citation type="journal article" date="2023" name="Mol. Phylogenet. Evol.">
        <title>Genome-scale phylogeny and comparative genomics of the fungal order Sordariales.</title>
        <authorList>
            <person name="Hensen N."/>
            <person name="Bonometti L."/>
            <person name="Westerberg I."/>
            <person name="Brannstrom I.O."/>
            <person name="Guillou S."/>
            <person name="Cros-Aarteil S."/>
            <person name="Calhoun S."/>
            <person name="Haridas S."/>
            <person name="Kuo A."/>
            <person name="Mondo S."/>
            <person name="Pangilinan J."/>
            <person name="Riley R."/>
            <person name="LaButti K."/>
            <person name="Andreopoulos B."/>
            <person name="Lipzen A."/>
            <person name="Chen C."/>
            <person name="Yan M."/>
            <person name="Daum C."/>
            <person name="Ng V."/>
            <person name="Clum A."/>
            <person name="Steindorff A."/>
            <person name="Ohm R.A."/>
            <person name="Martin F."/>
            <person name="Silar P."/>
            <person name="Natvig D.O."/>
            <person name="Lalanne C."/>
            <person name="Gautier V."/>
            <person name="Ament-Velasquez S.L."/>
            <person name="Kruys A."/>
            <person name="Hutchinson M.I."/>
            <person name="Powell A.J."/>
            <person name="Barry K."/>
            <person name="Miller A.N."/>
            <person name="Grigoriev I.V."/>
            <person name="Debuchy R."/>
            <person name="Gladieux P."/>
            <person name="Hiltunen Thoren M."/>
            <person name="Johannesson H."/>
        </authorList>
    </citation>
    <scope>NUCLEOTIDE SEQUENCE</scope>
    <source>
        <strain evidence="2">CBS 731.68</strain>
    </source>
</reference>
<dbReference type="Proteomes" id="UP001302602">
    <property type="component" value="Unassembled WGS sequence"/>
</dbReference>
<gene>
    <name evidence="2" type="ORF">N657DRAFT_632862</name>
</gene>
<evidence type="ECO:0000256" key="1">
    <source>
        <dbReference type="SAM" id="MobiDB-lite"/>
    </source>
</evidence>
<name>A0AAN6Z4Q3_9PEZI</name>
<evidence type="ECO:0000313" key="3">
    <source>
        <dbReference type="Proteomes" id="UP001302602"/>
    </source>
</evidence>
<feature type="compositionally biased region" description="Polar residues" evidence="1">
    <location>
        <begin position="41"/>
        <end position="58"/>
    </location>
</feature>
<feature type="region of interest" description="Disordered" evidence="1">
    <location>
        <begin position="24"/>
        <end position="137"/>
    </location>
</feature>
<dbReference type="EMBL" id="MU853226">
    <property type="protein sequence ID" value="KAK4124927.1"/>
    <property type="molecule type" value="Genomic_DNA"/>
</dbReference>
<dbReference type="RefSeq" id="XP_062648698.1">
    <property type="nucleotide sequence ID" value="XM_062791173.1"/>
</dbReference>
<feature type="compositionally biased region" description="Polar residues" evidence="1">
    <location>
        <begin position="72"/>
        <end position="83"/>
    </location>
</feature>
<sequence length="137" mass="15389">MYLPDRFKQATTELEDGTIIVLHHGGGGEKVQREEPVIQVKPTTADDNPNEEPLSNDQRPSHEDKGDHDTDGSSVRQQLTTETKGGSKSKSKASKNGKGSESPQQPMSRAERRRRIKEEIMRSSQGQERGYYQRRLG</sequence>
<dbReference type="AlphaFoldDB" id="A0AAN6Z4Q3"/>
<evidence type="ECO:0000313" key="2">
    <source>
        <dbReference type="EMBL" id="KAK4124927.1"/>
    </source>
</evidence>
<accession>A0AAN6Z4Q3</accession>
<organism evidence="2 3">
    <name type="scientific">Parathielavia appendiculata</name>
    <dbReference type="NCBI Taxonomy" id="2587402"/>
    <lineage>
        <taxon>Eukaryota</taxon>
        <taxon>Fungi</taxon>
        <taxon>Dikarya</taxon>
        <taxon>Ascomycota</taxon>
        <taxon>Pezizomycotina</taxon>
        <taxon>Sordariomycetes</taxon>
        <taxon>Sordariomycetidae</taxon>
        <taxon>Sordariales</taxon>
        <taxon>Chaetomiaceae</taxon>
        <taxon>Parathielavia</taxon>
    </lineage>
</organism>